<feature type="non-terminal residue" evidence="1">
    <location>
        <position position="1"/>
    </location>
</feature>
<dbReference type="AlphaFoldDB" id="A0AAW0MJZ4"/>
<gene>
    <name evidence="1" type="ORF">WMY93_032236</name>
</gene>
<evidence type="ECO:0000313" key="1">
    <source>
        <dbReference type="EMBL" id="KAK7877044.1"/>
    </source>
</evidence>
<dbReference type="Proteomes" id="UP001460270">
    <property type="component" value="Unassembled WGS sequence"/>
</dbReference>
<accession>A0AAW0MJZ4</accession>
<comment type="caution">
    <text evidence="1">The sequence shown here is derived from an EMBL/GenBank/DDBJ whole genome shotgun (WGS) entry which is preliminary data.</text>
</comment>
<keyword evidence="2" id="KW-1185">Reference proteome</keyword>
<protein>
    <submittedName>
        <fullName evidence="1">Uncharacterized protein</fullName>
    </submittedName>
</protein>
<dbReference type="EMBL" id="JBBPFD010000728">
    <property type="protein sequence ID" value="KAK7877044.1"/>
    <property type="molecule type" value="Genomic_DNA"/>
</dbReference>
<proteinExistence type="predicted"/>
<reference evidence="2" key="1">
    <citation type="submission" date="2024-04" db="EMBL/GenBank/DDBJ databases">
        <title>Salinicola lusitanus LLJ914,a marine bacterium isolated from the Okinawa Trough.</title>
        <authorList>
            <person name="Li J."/>
        </authorList>
    </citation>
    <scope>NUCLEOTIDE SEQUENCE [LARGE SCALE GENOMIC DNA]</scope>
</reference>
<evidence type="ECO:0000313" key="2">
    <source>
        <dbReference type="Proteomes" id="UP001460270"/>
    </source>
</evidence>
<name>A0AAW0MJZ4_9GOBI</name>
<organism evidence="1 2">
    <name type="scientific">Mugilogobius chulae</name>
    <name type="common">yellowstripe goby</name>
    <dbReference type="NCBI Taxonomy" id="88201"/>
    <lineage>
        <taxon>Eukaryota</taxon>
        <taxon>Metazoa</taxon>
        <taxon>Chordata</taxon>
        <taxon>Craniata</taxon>
        <taxon>Vertebrata</taxon>
        <taxon>Euteleostomi</taxon>
        <taxon>Actinopterygii</taxon>
        <taxon>Neopterygii</taxon>
        <taxon>Teleostei</taxon>
        <taxon>Neoteleostei</taxon>
        <taxon>Acanthomorphata</taxon>
        <taxon>Gobiaria</taxon>
        <taxon>Gobiiformes</taxon>
        <taxon>Gobioidei</taxon>
        <taxon>Gobiidae</taxon>
        <taxon>Gobionellinae</taxon>
        <taxon>Mugilogobius</taxon>
    </lineage>
</organism>
<sequence>SCALQCRSRISPAPVAATVLTNAQQQWRASTARGQHEDTRTDAFILSIKLLRDGVSVDVRFPLEASQIFTLNILQVDDPKVK</sequence>